<proteinExistence type="predicted"/>
<dbReference type="Proteomes" id="UP001430193">
    <property type="component" value="Unassembled WGS sequence"/>
</dbReference>
<accession>A0ABS2KD37</accession>
<reference evidence="2" key="1">
    <citation type="submission" date="2020-10" db="EMBL/GenBank/DDBJ databases">
        <title>Phylogeny of dyella-like bacteria.</title>
        <authorList>
            <person name="Fu J."/>
        </authorList>
    </citation>
    <scope>NUCLEOTIDE SEQUENCE</scope>
    <source>
        <strain evidence="2">DHON07</strain>
    </source>
</reference>
<protein>
    <submittedName>
        <fullName evidence="2">Uncharacterized protein</fullName>
    </submittedName>
</protein>
<name>A0ABS2KD37_9GAMM</name>
<organism evidence="2 3">
    <name type="scientific">Dyella mobilis</name>
    <dbReference type="NCBI Taxonomy" id="1849582"/>
    <lineage>
        <taxon>Bacteria</taxon>
        <taxon>Pseudomonadati</taxon>
        <taxon>Pseudomonadota</taxon>
        <taxon>Gammaproteobacteria</taxon>
        <taxon>Lysobacterales</taxon>
        <taxon>Rhodanobacteraceae</taxon>
        <taxon>Dyella</taxon>
    </lineage>
</organism>
<keyword evidence="3" id="KW-1185">Reference proteome</keyword>
<gene>
    <name evidence="2" type="ORF">ISS99_06045</name>
</gene>
<dbReference type="EMBL" id="JADIKF010000037">
    <property type="protein sequence ID" value="MBM7129077.1"/>
    <property type="molecule type" value="Genomic_DNA"/>
</dbReference>
<feature type="region of interest" description="Disordered" evidence="1">
    <location>
        <begin position="89"/>
        <end position="126"/>
    </location>
</feature>
<evidence type="ECO:0000313" key="2">
    <source>
        <dbReference type="EMBL" id="MBM7129077.1"/>
    </source>
</evidence>
<dbReference type="RefSeq" id="WP_204630708.1">
    <property type="nucleotide sequence ID" value="NZ_BSOC01000004.1"/>
</dbReference>
<evidence type="ECO:0000313" key="3">
    <source>
        <dbReference type="Proteomes" id="UP001430193"/>
    </source>
</evidence>
<comment type="caution">
    <text evidence="2">The sequence shown here is derived from an EMBL/GenBank/DDBJ whole genome shotgun (WGS) entry which is preliminary data.</text>
</comment>
<sequence length="695" mass="76049">MSMLIAFIVGVVSSGLLFCIVVFLRRKNTKAAQTVAPKLDVSSLLEDERLASPNANAPPRVRVQRKSSRGRVSMPSVVAPLVGATSAPIATKSPVASQPPASMRRPVPNRGKPSASLSAPGRTSAMGWTTSLPHSFTPVPVVTLDAQRTKPVLARASAMAPALPVPAPPERVLVATCEQDVDRATALFEQGDPAEALSLIEPYVKPWLRTPGTCKSDSPEQSIEPPQGAAASALTKLYADICWEMVARGQQQSDFARCTEALRIVLSIAPDDLPARLCLGHCLINLADRESDEVEQMSLLQSCIDTLQAVTIPDPVPDLIRIGMLGEARCRRALLDLPVDAALLKDAEQTLREALARGAAGDSDAAWWLQTLLVVVLPGTAAEVAEARMQESMVLLRHGLEACARPDMRPRWQAALLRAQLEQIRRTQLNLASRRLRMRDLYNEYVQAMQQDSACEVLAAWIDVLCAVAAPMVGNAALERYREIDDALERLSRLDPSGRYYANTWMQMMHGRLSIENDAGKRALLEQAEAILSPHLNDTDKPLRLQASRLALEQAVLAMDDQAREAAYLRALDLARPLTAVPSVALPALGCAMKALLALNEDKERRVYDRCLRVIGPGDVESLGLLARSAYRDGDVRQAAMDLALAWQRRDKVLPEAMLDLWQAASRDWAEQAGNDEACGQNLRHLRQADVRRRR</sequence>
<evidence type="ECO:0000256" key="1">
    <source>
        <dbReference type="SAM" id="MobiDB-lite"/>
    </source>
</evidence>